<reference evidence="6" key="1">
    <citation type="journal article" date="2022" name="bioRxiv">
        <title>Sequencing and chromosome-scale assembly of the giantPleurodeles waltlgenome.</title>
        <authorList>
            <person name="Brown T."/>
            <person name="Elewa A."/>
            <person name="Iarovenko S."/>
            <person name="Subramanian E."/>
            <person name="Araus A.J."/>
            <person name="Petzold A."/>
            <person name="Susuki M."/>
            <person name="Suzuki K.-i.T."/>
            <person name="Hayashi T."/>
            <person name="Toyoda A."/>
            <person name="Oliveira C."/>
            <person name="Osipova E."/>
            <person name="Leigh N.D."/>
            <person name="Simon A."/>
            <person name="Yun M.H."/>
        </authorList>
    </citation>
    <scope>NUCLEOTIDE SEQUENCE</scope>
    <source>
        <strain evidence="6">20211129_DDA</strain>
        <tissue evidence="6">Liver</tissue>
    </source>
</reference>
<sequence length="190" mass="20693">MSWNYGCAELLGLPGLWGSLVMGILTSKSLGTTAGRSCLAFLGYGAPCLWGSWVMGAPGLWGSLLADLLELQLLGAASPSWLTFTLKIVVIIVENRLAVGEQSSSQAKKWISENVWGEIRTNLENATGTAEEQGEHAIRITKNNIQELEEALKRAMQNMADKVCDYQEAANMKMSLDIEIATLCILLEEE</sequence>
<feature type="transmembrane region" description="Helical" evidence="4">
    <location>
        <begin position="81"/>
        <end position="99"/>
    </location>
</feature>
<keyword evidence="1" id="KW-0403">Intermediate filament</keyword>
<evidence type="ECO:0000256" key="1">
    <source>
        <dbReference type="ARBA" id="ARBA00022754"/>
    </source>
</evidence>
<evidence type="ECO:0000256" key="4">
    <source>
        <dbReference type="SAM" id="Phobius"/>
    </source>
</evidence>
<dbReference type="Pfam" id="PF00038">
    <property type="entry name" value="Filament"/>
    <property type="match status" value="1"/>
</dbReference>
<dbReference type="GO" id="GO:0005615">
    <property type="term" value="C:extracellular space"/>
    <property type="evidence" value="ECO:0007669"/>
    <property type="project" value="TreeGrafter"/>
</dbReference>
<proteinExistence type="predicted"/>
<keyword evidence="7" id="KW-1185">Reference proteome</keyword>
<dbReference type="GO" id="GO:0031424">
    <property type="term" value="P:keratinization"/>
    <property type="evidence" value="ECO:0007669"/>
    <property type="project" value="TreeGrafter"/>
</dbReference>
<dbReference type="SUPFAM" id="SSF64593">
    <property type="entry name" value="Intermediate filament protein, coiled coil region"/>
    <property type="match status" value="1"/>
</dbReference>
<protein>
    <recommendedName>
        <fullName evidence="5">IF rod domain-containing protein</fullName>
    </recommendedName>
</protein>
<evidence type="ECO:0000256" key="3">
    <source>
        <dbReference type="SAM" id="Coils"/>
    </source>
</evidence>
<dbReference type="AlphaFoldDB" id="A0AAV7V624"/>
<dbReference type="GO" id="GO:0045109">
    <property type="term" value="P:intermediate filament organization"/>
    <property type="evidence" value="ECO:0007669"/>
    <property type="project" value="TreeGrafter"/>
</dbReference>
<keyword evidence="4" id="KW-0812">Transmembrane</keyword>
<organism evidence="6 7">
    <name type="scientific">Pleurodeles waltl</name>
    <name type="common">Iberian ribbed newt</name>
    <dbReference type="NCBI Taxonomy" id="8319"/>
    <lineage>
        <taxon>Eukaryota</taxon>
        <taxon>Metazoa</taxon>
        <taxon>Chordata</taxon>
        <taxon>Craniata</taxon>
        <taxon>Vertebrata</taxon>
        <taxon>Euteleostomi</taxon>
        <taxon>Amphibia</taxon>
        <taxon>Batrachia</taxon>
        <taxon>Caudata</taxon>
        <taxon>Salamandroidea</taxon>
        <taxon>Salamandridae</taxon>
        <taxon>Pleurodelinae</taxon>
        <taxon>Pleurodeles</taxon>
    </lineage>
</organism>
<dbReference type="Gene3D" id="1.20.5.170">
    <property type="match status" value="1"/>
</dbReference>
<feature type="transmembrane region" description="Helical" evidence="4">
    <location>
        <begin position="38"/>
        <end position="61"/>
    </location>
</feature>
<accession>A0AAV7V624</accession>
<dbReference type="InterPro" id="IPR039008">
    <property type="entry name" value="IF_rod_dom"/>
</dbReference>
<comment type="caution">
    <text evidence="6">The sequence shown here is derived from an EMBL/GenBank/DDBJ whole genome shotgun (WGS) entry which is preliminary data.</text>
</comment>
<dbReference type="GO" id="GO:0030280">
    <property type="term" value="F:structural constituent of skin epidermis"/>
    <property type="evidence" value="ECO:0007669"/>
    <property type="project" value="TreeGrafter"/>
</dbReference>
<dbReference type="PANTHER" id="PTHR45616">
    <property type="entry name" value="GATA-TYPE DOMAIN-CONTAINING PROTEIN"/>
    <property type="match status" value="1"/>
</dbReference>
<evidence type="ECO:0000259" key="5">
    <source>
        <dbReference type="Pfam" id="PF00038"/>
    </source>
</evidence>
<keyword evidence="2 3" id="KW-0175">Coiled coil</keyword>
<evidence type="ECO:0000313" key="7">
    <source>
        <dbReference type="Proteomes" id="UP001066276"/>
    </source>
</evidence>
<name>A0AAV7V624_PLEWA</name>
<feature type="coiled-coil region" evidence="3">
    <location>
        <begin position="131"/>
        <end position="165"/>
    </location>
</feature>
<dbReference type="Proteomes" id="UP001066276">
    <property type="component" value="Chromosome 2_1"/>
</dbReference>
<keyword evidence="4" id="KW-1133">Transmembrane helix</keyword>
<dbReference type="EMBL" id="JANPWB010000003">
    <property type="protein sequence ID" value="KAJ1196231.1"/>
    <property type="molecule type" value="Genomic_DNA"/>
</dbReference>
<dbReference type="GO" id="GO:0045095">
    <property type="term" value="C:keratin filament"/>
    <property type="evidence" value="ECO:0007669"/>
    <property type="project" value="TreeGrafter"/>
</dbReference>
<feature type="transmembrane region" description="Helical" evidence="4">
    <location>
        <begin position="6"/>
        <end position="26"/>
    </location>
</feature>
<gene>
    <name evidence="6" type="ORF">NDU88_000102</name>
</gene>
<evidence type="ECO:0000256" key="2">
    <source>
        <dbReference type="ARBA" id="ARBA00023054"/>
    </source>
</evidence>
<feature type="domain" description="IF rod" evidence="5">
    <location>
        <begin position="120"/>
        <end position="190"/>
    </location>
</feature>
<dbReference type="PANTHER" id="PTHR45616:SF70">
    <property type="entry name" value="IF ROD DOMAIN-CONTAINING PROTEIN"/>
    <property type="match status" value="1"/>
</dbReference>
<keyword evidence="4" id="KW-0472">Membrane</keyword>
<evidence type="ECO:0000313" key="6">
    <source>
        <dbReference type="EMBL" id="KAJ1196231.1"/>
    </source>
</evidence>